<dbReference type="EnsemblMetazoa" id="XM_017116374.2">
    <property type="protein sequence ID" value="XP_016971863.1"/>
    <property type="gene ID" value="LOC108039379"/>
</dbReference>
<protein>
    <submittedName>
        <fullName evidence="5">Uncharacterized protein LOC108039379</fullName>
    </submittedName>
</protein>
<evidence type="ECO:0000313" key="3">
    <source>
        <dbReference type="EnsemblMetazoa" id="XP_016971863.1"/>
    </source>
</evidence>
<keyword evidence="1" id="KW-0472">Membrane</keyword>
<name>A0A6P4E9I6_DRORH</name>
<reference evidence="4" key="1">
    <citation type="journal article" date="2021" name="Elife">
        <title>Highly contiguous assemblies of 101 drosophilid genomes.</title>
        <authorList>
            <person name="Kim B.Y."/>
            <person name="Wang J.R."/>
            <person name="Miller D.E."/>
            <person name="Barmina O."/>
            <person name="Delaney E."/>
            <person name="Thompson A."/>
            <person name="Comeault A.A."/>
            <person name="Peede D."/>
            <person name="D'Agostino E.R."/>
            <person name="Pelaez J."/>
            <person name="Aguilar J.M."/>
            <person name="Haji D."/>
            <person name="Matsunaga T."/>
            <person name="Armstrong E.E."/>
            <person name="Zych M."/>
            <person name="Ogawa Y."/>
            <person name="Stamenkovic-Radak M."/>
            <person name="Jelic M."/>
            <person name="Veselinovic M.S."/>
            <person name="Tanaskovic M."/>
            <person name="Eric P."/>
            <person name="Gao J.J."/>
            <person name="Katoh T.K."/>
            <person name="Toda M.J."/>
            <person name="Watabe H."/>
            <person name="Watada M."/>
            <person name="Davis J.S."/>
            <person name="Moyle L.C."/>
            <person name="Manoli G."/>
            <person name="Bertolini E."/>
            <person name="Kostal V."/>
            <person name="Hawley R.S."/>
            <person name="Takahashi A."/>
            <person name="Jones C.D."/>
            <person name="Price D.K."/>
            <person name="Whiteman N."/>
            <person name="Kopp A."/>
            <person name="Matute D.R."/>
            <person name="Petrov D.A."/>
        </authorList>
    </citation>
    <scope>NUCLEOTIDE SEQUENCE [LARGE SCALE GENOMIC DNA]</scope>
</reference>
<dbReference type="OrthoDB" id="7861146at2759"/>
<feature type="signal peptide" evidence="2">
    <location>
        <begin position="1"/>
        <end position="23"/>
    </location>
</feature>
<organism evidence="5">
    <name type="scientific">Drosophila rhopaloa</name>
    <name type="common">Fruit fly</name>
    <dbReference type="NCBI Taxonomy" id="1041015"/>
    <lineage>
        <taxon>Eukaryota</taxon>
        <taxon>Metazoa</taxon>
        <taxon>Ecdysozoa</taxon>
        <taxon>Arthropoda</taxon>
        <taxon>Hexapoda</taxon>
        <taxon>Insecta</taxon>
        <taxon>Pterygota</taxon>
        <taxon>Neoptera</taxon>
        <taxon>Endopterygota</taxon>
        <taxon>Diptera</taxon>
        <taxon>Brachycera</taxon>
        <taxon>Muscomorpha</taxon>
        <taxon>Ephydroidea</taxon>
        <taxon>Drosophilidae</taxon>
        <taxon>Drosophila</taxon>
        <taxon>Sophophora</taxon>
    </lineage>
</organism>
<accession>A0A6P4E9I6</accession>
<evidence type="ECO:0000256" key="1">
    <source>
        <dbReference type="SAM" id="Phobius"/>
    </source>
</evidence>
<keyword evidence="1" id="KW-0812">Transmembrane</keyword>
<proteinExistence type="predicted"/>
<sequence>MELARIRIHQWLLLLHLVVVASAGSHANCMECKQVKNKVPERCRYLLEEDLVFERRCGGTYPLLAFTKFRDTFVKTGEPFSLYMPYTLDHVMVVMKDSALQNCARFQLSDVATFFCLDDNTNETIKLEVAHMYCFPFHIQLPDDLMQECLAENKMGKRYLDDVLRARRGVIHYTFGDSRGHRLISGYFCPLLLLLLLMMSRKFLCELLP</sequence>
<dbReference type="AlphaFoldDB" id="A0A6P4E9I6"/>
<feature type="chain" id="PRO_5028399758" evidence="2">
    <location>
        <begin position="24"/>
        <end position="209"/>
    </location>
</feature>
<keyword evidence="1" id="KW-1133">Transmembrane helix</keyword>
<dbReference type="Proteomes" id="UP001652680">
    <property type="component" value="Unassembled WGS sequence"/>
</dbReference>
<evidence type="ECO:0000256" key="2">
    <source>
        <dbReference type="SAM" id="SignalP"/>
    </source>
</evidence>
<dbReference type="GeneID" id="108039379"/>
<feature type="transmembrane region" description="Helical" evidence="1">
    <location>
        <begin position="184"/>
        <end position="204"/>
    </location>
</feature>
<keyword evidence="2" id="KW-0732">Signal</keyword>
<evidence type="ECO:0000313" key="4">
    <source>
        <dbReference type="Proteomes" id="UP001652680"/>
    </source>
</evidence>
<evidence type="ECO:0000313" key="5">
    <source>
        <dbReference type="RefSeq" id="XP_016971863.1"/>
    </source>
</evidence>
<dbReference type="RefSeq" id="XP_016971863.1">
    <property type="nucleotide sequence ID" value="XM_017116374.1"/>
</dbReference>
<reference evidence="3" key="3">
    <citation type="submission" date="2025-05" db="UniProtKB">
        <authorList>
            <consortium name="EnsemblMetazoa"/>
        </authorList>
    </citation>
    <scope>IDENTIFICATION</scope>
</reference>
<reference evidence="5" key="2">
    <citation type="submission" date="2025-04" db="UniProtKB">
        <authorList>
            <consortium name="RefSeq"/>
        </authorList>
    </citation>
    <scope>IDENTIFICATION</scope>
</reference>
<gene>
    <name evidence="5" type="primary">LOC108039379</name>
    <name evidence="3" type="synonym">108039379</name>
</gene>
<keyword evidence="4" id="KW-1185">Reference proteome</keyword>